<evidence type="ECO:0000313" key="2">
    <source>
        <dbReference type="Proteomes" id="UP000613002"/>
    </source>
</evidence>
<dbReference type="RefSeq" id="WP_121910044.1">
    <property type="nucleotide sequence ID" value="NZ_CP049703.1"/>
</dbReference>
<organism evidence="1 2">
    <name type="scientific">Parageobacillus toebii NBRC 107807</name>
    <dbReference type="NCBI Taxonomy" id="1223503"/>
    <lineage>
        <taxon>Bacteria</taxon>
        <taxon>Bacillati</taxon>
        <taxon>Bacillota</taxon>
        <taxon>Bacilli</taxon>
        <taxon>Bacillales</taxon>
        <taxon>Anoxybacillaceae</taxon>
        <taxon>Parageobacillus</taxon>
    </lineage>
</organism>
<name>A0A6G9J5M3_9BACL</name>
<proteinExistence type="predicted"/>
<dbReference type="Proteomes" id="UP000613002">
    <property type="component" value="Unassembled WGS sequence"/>
</dbReference>
<sequence length="215" mass="25760">MFITRVEQHQIKQTHLLWKMCDDLCFKSKNLYNYANYIVRQEFINNNEWIRYNSLDKMLKHEEVYKELPSQTSQQILRLLDRNWKSFFQAIKDWSKNKEKYLGKPKLPKYKKKNGRNIVIFTNQQCKIKDGYIKFPKTDLKLKTKVTEGLQQVRIVPKGSIYIIEVVYKKEIPDIIRESNRVVGIDLGLDNFVTMVNNIGETPMMMYKILCKAFY</sequence>
<protein>
    <submittedName>
        <fullName evidence="1">Transposase</fullName>
    </submittedName>
</protein>
<keyword evidence="2" id="KW-1185">Reference proteome</keyword>
<dbReference type="AlphaFoldDB" id="A0A6G9J5M3"/>
<accession>A0A6G9J5M3</accession>
<reference evidence="1 2" key="1">
    <citation type="submission" date="2020-08" db="EMBL/GenBank/DDBJ databases">
        <title>Genomic Encyclopedia of Type Strains, Phase IV (KMG-IV): sequencing the most valuable type-strain genomes for metagenomic binning, comparative biology and taxonomic classification.</title>
        <authorList>
            <person name="Goeker M."/>
        </authorList>
    </citation>
    <scope>NUCLEOTIDE SEQUENCE [LARGE SCALE GENOMIC DNA]</scope>
    <source>
        <strain evidence="1 2">DSM 14590</strain>
    </source>
</reference>
<comment type="caution">
    <text evidence="1">The sequence shown here is derived from an EMBL/GenBank/DDBJ whole genome shotgun (WGS) entry which is preliminary data.</text>
</comment>
<dbReference type="EMBL" id="JACICZ010000002">
    <property type="protein sequence ID" value="MBB3867722.1"/>
    <property type="molecule type" value="Genomic_DNA"/>
</dbReference>
<gene>
    <name evidence="1" type="ORF">HNR78_000599</name>
</gene>
<evidence type="ECO:0000313" key="1">
    <source>
        <dbReference type="EMBL" id="MBB3867722.1"/>
    </source>
</evidence>